<feature type="compositionally biased region" description="Pro residues" evidence="2">
    <location>
        <begin position="1476"/>
        <end position="1485"/>
    </location>
</feature>
<feature type="region of interest" description="Disordered" evidence="2">
    <location>
        <begin position="1093"/>
        <end position="1113"/>
    </location>
</feature>
<feature type="compositionally biased region" description="Low complexity" evidence="2">
    <location>
        <begin position="1093"/>
        <end position="1106"/>
    </location>
</feature>
<feature type="compositionally biased region" description="Low complexity" evidence="2">
    <location>
        <begin position="466"/>
        <end position="480"/>
    </location>
</feature>
<feature type="compositionally biased region" description="Polar residues" evidence="2">
    <location>
        <begin position="934"/>
        <end position="951"/>
    </location>
</feature>
<keyword evidence="6" id="KW-1185">Reference proteome</keyword>
<reference evidence="5" key="1">
    <citation type="submission" date="2020-07" db="EMBL/GenBank/DDBJ databases">
        <title>The High-quality genome of the commercially important snow crab, Chionoecetes opilio.</title>
        <authorList>
            <person name="Jeong J.-H."/>
            <person name="Ryu S."/>
        </authorList>
    </citation>
    <scope>NUCLEOTIDE SEQUENCE</scope>
    <source>
        <strain evidence="5">MADBK_172401_WGS</strain>
        <tissue evidence="5">Digestive gland</tissue>
    </source>
</reference>
<dbReference type="PROSITE" id="PS50158">
    <property type="entry name" value="ZF_CCHC"/>
    <property type="match status" value="1"/>
</dbReference>
<organism evidence="5 6">
    <name type="scientific">Chionoecetes opilio</name>
    <name type="common">Atlantic snow crab</name>
    <name type="synonym">Cancer opilio</name>
    <dbReference type="NCBI Taxonomy" id="41210"/>
    <lineage>
        <taxon>Eukaryota</taxon>
        <taxon>Metazoa</taxon>
        <taxon>Ecdysozoa</taxon>
        <taxon>Arthropoda</taxon>
        <taxon>Crustacea</taxon>
        <taxon>Multicrustacea</taxon>
        <taxon>Malacostraca</taxon>
        <taxon>Eumalacostraca</taxon>
        <taxon>Eucarida</taxon>
        <taxon>Decapoda</taxon>
        <taxon>Pleocyemata</taxon>
        <taxon>Brachyura</taxon>
        <taxon>Eubrachyura</taxon>
        <taxon>Majoidea</taxon>
        <taxon>Majidae</taxon>
        <taxon>Chionoecetes</taxon>
    </lineage>
</organism>
<feature type="transmembrane region" description="Helical" evidence="3">
    <location>
        <begin position="284"/>
        <end position="308"/>
    </location>
</feature>
<sequence length="1711" mass="179067">MVCKDEVWLWFKDNEPHHRLELVCGLLNMCLPMELRFISTCLEDLGKRDAHDLKEAGDKANNMQEIKRLSSMLDERTRSNLIVYIALLRSWNHTCSTLLYQTLVEARHDPPLTDLNHVKEMLLIYTMVLHHPAFSFDQKRVIGDLHEGAIRLEAQLTQHQDLDTHLLEAFPSCAAAPEVVCGRVGRFVGVSGGFVACLAVLWRVWRFCGVSGGFVACWAVCGCVGLFCGVSGGFVACLAALWRVWRFCGVLGGLWVCLVVLWRVWRFCGVSGGFVACLAVLWRVWRFCGVSGGFGAFWAVCGCVGRFVGVLGGLRRVGRFVACWAVCGVLGGLWVCWAVCECVGRFVVCGVLGGLWGCDSGLSVGTEPEGDTLLEGCTLLPTPSSDLPYHPHTQGLQKSKLISYKSHLNRVLLVFSHRTHSSADVGGLGASQTSGEVALTPSYTYSHGNLHYYQYPPVVGNVSGCSQDGKGSNSDGSSSEDGPHNRGVQNGPPTSSPLSSPQSSPYVSPLQSLSPSRASSPLSRTAITTSTTTTTTAPTFPPTVTASTSSTTVPTNPGLGSHSSPRSGHKSPVGVTQTTVTHGGTHTGSSHRGKPPSSGVRSQRQSDRSVSQSRLPTGSSGDSESSLGHQTSQNSPTSMRGTTHAPPNTGNHAKNMSRWSGSHAATSTMSTSTSSCAAPVVSNNKNTTRQNTQSPCSPSSTVISSRNSSVTNSPVSKIATTGNFPGTTTAATITTTSTTITTTTLTTTAATPAAATTTTTGTNSAAITTTTAAAITATAATVRNTSPSVIVHVGNQDKHAHTNSINSSVRSLLSIVGSNSMNPSTLEKCPVDNNNCLNQDYIKHERLSKYSHQLAARPIDKLRKMSDREILELGLTKGALTKLRRVLATVENSSNHIPNGFTNHSVAAQHQCTSSHGSFSPSHAPSNSHPAVSNSAHSYNTPQTCSQNQHSTTKHQGKTGGTIISEASQNVSQKSRNSPSNTLAYCKESAGSHLSGTNNSTTGSLALLGSLSSVVPSATTLASNTTTTNTTIANIPTNTTLPPPTLNPVPASTNPSTTAAPTNTTVVTSNSVVNTASTNIASTLHATQCHSVTSSSSQKGSTVLSQQPPSVSTVNVETITPTTAVTTHGTHPPPVTIASQTRPSVLTPPASVFHYITPPNTQQYVTPPPPIPLKTTPPPTGLPQLPNTSQPPPNQHRTSPPSLCVPPRAPSQEQATPTTTSGLAVNSGSQQVYYNNGGPGGKTLPGVSSPMNPAASSMNVSCYAAPPTGNPPHSSSGGVAVPVYTSAGNMPVYTSSSGISVPPPSGGGLMPMMPHGGHYPATCTRFLEVPGATLTSLQGLMAFSSHIDTTSPMCLRWDPWHILKLPRNITERQCKAHGDGAELCEGGEHLGLLGSGASEEGTPPPIHHPPHPVLLPPHANLARHRGIPYSHLSYLGFQHSGAMRYPGPPLPNQGPIMSPRNPLPMNNDKSSRENTPPAPGALPMAPPDTHCCIRGPEGMAVPTSLAGNTHGRNVGSPHTPASHTEGPQPPVTHTPVPSVASAPAAQVPPGNSCTGAPHSSVQYNANAPGYQMVQVFPHFTGFMPTHSSLPNGFVQPPITPNFAIPNMGNGMNPEYVYNGGQYSMMGGSTQSGGGPSPACGAPAGMAAPTPGLGMAAGMPYTHYPPNLPHPPKPSACAKKSCYNCGKVGHHGSECKEANIEEMCNLPKAARS</sequence>
<keyword evidence="3" id="KW-0812">Transmembrane</keyword>
<evidence type="ECO:0000259" key="4">
    <source>
        <dbReference type="PROSITE" id="PS50158"/>
    </source>
</evidence>
<feature type="compositionally biased region" description="Low complexity" evidence="2">
    <location>
        <begin position="1535"/>
        <end position="1549"/>
    </location>
</feature>
<feature type="transmembrane region" description="Helical" evidence="3">
    <location>
        <begin position="187"/>
        <end position="205"/>
    </location>
</feature>
<dbReference type="GO" id="GO:0003676">
    <property type="term" value="F:nucleic acid binding"/>
    <property type="evidence" value="ECO:0007669"/>
    <property type="project" value="InterPro"/>
</dbReference>
<dbReference type="Proteomes" id="UP000770661">
    <property type="component" value="Unassembled WGS sequence"/>
</dbReference>
<gene>
    <name evidence="5" type="ORF">GWK47_015174</name>
</gene>
<evidence type="ECO:0000313" key="6">
    <source>
        <dbReference type="Proteomes" id="UP000770661"/>
    </source>
</evidence>
<dbReference type="Pfam" id="PF00098">
    <property type="entry name" value="zf-CCHC"/>
    <property type="match status" value="1"/>
</dbReference>
<dbReference type="EMBL" id="JACEEZ010020979">
    <property type="protein sequence ID" value="KAG0713902.1"/>
    <property type="molecule type" value="Genomic_DNA"/>
</dbReference>
<feature type="compositionally biased region" description="Low complexity" evidence="2">
    <location>
        <begin position="573"/>
        <end position="588"/>
    </location>
</feature>
<dbReference type="Pfam" id="PF25479">
    <property type="entry name" value="Vts1"/>
    <property type="match status" value="1"/>
</dbReference>
<feature type="compositionally biased region" description="Polar residues" evidence="2">
    <location>
        <begin position="615"/>
        <end position="659"/>
    </location>
</feature>
<feature type="region of interest" description="Disordered" evidence="2">
    <location>
        <begin position="912"/>
        <end position="960"/>
    </location>
</feature>
<feature type="region of interest" description="Disordered" evidence="2">
    <location>
        <begin position="463"/>
        <end position="730"/>
    </location>
</feature>
<dbReference type="GO" id="GO:0008270">
    <property type="term" value="F:zinc ion binding"/>
    <property type="evidence" value="ECO:0007669"/>
    <property type="project" value="UniProtKB-KW"/>
</dbReference>
<feature type="compositionally biased region" description="Polar residues" evidence="2">
    <location>
        <begin position="681"/>
        <end position="693"/>
    </location>
</feature>
<keyword evidence="3" id="KW-1133">Transmembrane helix</keyword>
<dbReference type="OrthoDB" id="6361509at2759"/>
<feature type="transmembrane region" description="Helical" evidence="3">
    <location>
        <begin position="211"/>
        <end position="237"/>
    </location>
</feature>
<protein>
    <recommendedName>
        <fullName evidence="4">CCHC-type domain-containing protein</fullName>
    </recommendedName>
</protein>
<dbReference type="InterPro" id="IPR001878">
    <property type="entry name" value="Znf_CCHC"/>
</dbReference>
<evidence type="ECO:0000256" key="3">
    <source>
        <dbReference type="SAM" id="Phobius"/>
    </source>
</evidence>
<feature type="compositionally biased region" description="Pro residues" evidence="2">
    <location>
        <begin position="1166"/>
        <end position="1181"/>
    </location>
</feature>
<evidence type="ECO:0000313" key="5">
    <source>
        <dbReference type="EMBL" id="KAG0713902.1"/>
    </source>
</evidence>
<evidence type="ECO:0000256" key="2">
    <source>
        <dbReference type="SAM" id="MobiDB-lite"/>
    </source>
</evidence>
<dbReference type="PANTHER" id="PTHR16195:SF16">
    <property type="entry name" value="ZINC FINGER CCHC DOMAIN-CONTAINING PROTEIN 14"/>
    <property type="match status" value="1"/>
</dbReference>
<feature type="compositionally biased region" description="Low complexity" evidence="2">
    <location>
        <begin position="694"/>
        <end position="716"/>
    </location>
</feature>
<feature type="region of interest" description="Disordered" evidence="2">
    <location>
        <begin position="1445"/>
        <end position="1485"/>
    </location>
</feature>
<keyword evidence="1" id="KW-0479">Metal-binding</keyword>
<feature type="region of interest" description="Disordered" evidence="2">
    <location>
        <begin position="1505"/>
        <end position="1556"/>
    </location>
</feature>
<feature type="transmembrane region" description="Helical" evidence="3">
    <location>
        <begin position="320"/>
        <end position="339"/>
    </location>
</feature>
<proteinExistence type="predicted"/>
<feature type="transmembrane region" description="Helical" evidence="3">
    <location>
        <begin position="244"/>
        <end position="264"/>
    </location>
</feature>
<keyword evidence="1" id="KW-0862">Zinc</keyword>
<feature type="region of interest" description="Disordered" evidence="2">
    <location>
        <begin position="1124"/>
        <end position="1143"/>
    </location>
</feature>
<accession>A0A8J4XSL6</accession>
<dbReference type="InterPro" id="IPR057327">
    <property type="entry name" value="Vts1_dom"/>
</dbReference>
<dbReference type="Pfam" id="PF26034">
    <property type="entry name" value="PHAT_SMAUG"/>
    <property type="match status" value="1"/>
</dbReference>
<dbReference type="InterPro" id="IPR042344">
    <property type="entry name" value="ZCCHC14"/>
</dbReference>
<evidence type="ECO:0000256" key="1">
    <source>
        <dbReference type="PROSITE-ProRule" id="PRU00047"/>
    </source>
</evidence>
<comment type="caution">
    <text evidence="5">The sequence shown here is derived from an EMBL/GenBank/DDBJ whole genome shotgun (WGS) entry which is preliminary data.</text>
</comment>
<name>A0A8J4XSL6_CHIOP</name>
<feature type="compositionally biased region" description="Low complexity" evidence="2">
    <location>
        <begin position="597"/>
        <end position="614"/>
    </location>
</feature>
<feature type="compositionally biased region" description="Low complexity" evidence="2">
    <location>
        <begin position="660"/>
        <end position="678"/>
    </location>
</feature>
<feature type="compositionally biased region" description="Low complexity" evidence="2">
    <location>
        <begin position="918"/>
        <end position="933"/>
    </location>
</feature>
<dbReference type="InterPro" id="IPR058599">
    <property type="entry name" value="PHAT_Smg/ZCCHC2-like"/>
</dbReference>
<dbReference type="PANTHER" id="PTHR16195">
    <property type="entry name" value="ZINC FINGER CCHC DOMAIN CONTAINING PROTEIN"/>
    <property type="match status" value="1"/>
</dbReference>
<keyword evidence="1" id="KW-0863">Zinc-finger</keyword>
<keyword evidence="3" id="KW-0472">Membrane</keyword>
<feature type="domain" description="CCHC-type" evidence="4">
    <location>
        <begin position="1681"/>
        <end position="1696"/>
    </location>
</feature>
<feature type="compositionally biased region" description="Polar residues" evidence="2">
    <location>
        <begin position="1211"/>
        <end position="1234"/>
    </location>
</feature>
<feature type="compositionally biased region" description="Low complexity" evidence="2">
    <location>
        <begin position="492"/>
        <end position="555"/>
    </location>
</feature>
<feature type="region of interest" description="Disordered" evidence="2">
    <location>
        <begin position="1149"/>
        <end position="1246"/>
    </location>
</feature>